<feature type="region of interest" description="Disordered" evidence="1">
    <location>
        <begin position="264"/>
        <end position="290"/>
    </location>
</feature>
<comment type="caution">
    <text evidence="3">The sequence shown here is derived from an EMBL/GenBank/DDBJ whole genome shotgun (WGS) entry which is preliminary data.</text>
</comment>
<dbReference type="InterPro" id="IPR002560">
    <property type="entry name" value="Transposase_DDE"/>
</dbReference>
<sequence>MAGSLWLCSSELATLLPQLADVLVVAVEVTDAVVEVCARTRSDEPAGCTGCGRLSAWCHSRYVRHLADLTLGVRPLRIDLSVRRLYCENTTCPKVTFAEQVPGLTVRYQRRTPLLQRLVEDVGVVLAGRGGSRMLRILNIRLSRVALLSQLMRVPLPPLLTPRVLGVDDFALHGDVYGTLLVDATTRLPLTLWEGRDAEQLSHWLREHPGVEVACRDGSLTYRQGITAGAPDALQVSDRFHLWQGISRRVQDIASAHRGCLPAALPPAAETDPAPVGETAETTAADTPAGRHARRLFEAVQALTRTGRSHSSVARELGLDRRTVRKYARAHTWQEVVRRPPRKPSTLDPYLSYLQQRWDEGQHSAKILHEELQTKGYPGHYQRVKMAVAPLRRGLPLDEPRERPPSPREAARWITTHPHNRSPHIHDRLPRLLNHCPELRHTHDLVRRFATMLDNRDATPLPDWLNDLAASGLAPLAGLARALREDRHAVAQGITTPSNSGVNEGRITDVKLQKRLMAGRASVPLLRHRVVLIAHLRRRYADRPTVSPR</sequence>
<feature type="compositionally biased region" description="Low complexity" evidence="1">
    <location>
        <begin position="278"/>
        <end position="288"/>
    </location>
</feature>
<dbReference type="PANTHER" id="PTHR33498">
    <property type="entry name" value="TRANSPOSASE FOR INSERTION SEQUENCE ELEMENT IS1557"/>
    <property type="match status" value="1"/>
</dbReference>
<evidence type="ECO:0000256" key="1">
    <source>
        <dbReference type="SAM" id="MobiDB-lite"/>
    </source>
</evidence>
<dbReference type="Pfam" id="PF01610">
    <property type="entry name" value="DDE_Tnp_ISL3"/>
    <property type="match status" value="2"/>
</dbReference>
<dbReference type="PANTHER" id="PTHR33498:SF1">
    <property type="entry name" value="TRANSPOSASE FOR INSERTION SEQUENCE ELEMENT IS1557"/>
    <property type="match status" value="1"/>
</dbReference>
<accession>A0A646KS30</accession>
<dbReference type="PROSITE" id="PS50531">
    <property type="entry name" value="HTH_IS21"/>
    <property type="match status" value="1"/>
</dbReference>
<evidence type="ECO:0000313" key="4">
    <source>
        <dbReference type="Proteomes" id="UP000419138"/>
    </source>
</evidence>
<keyword evidence="4" id="KW-1185">Reference proteome</keyword>
<dbReference type="EMBL" id="VCLA01000198">
    <property type="protein sequence ID" value="MQT05134.1"/>
    <property type="molecule type" value="Genomic_DNA"/>
</dbReference>
<feature type="domain" description="HTH IS21-type" evidence="2">
    <location>
        <begin position="295"/>
        <end position="358"/>
    </location>
</feature>
<dbReference type="NCBIfam" id="NF033550">
    <property type="entry name" value="transpos_ISL3"/>
    <property type="match status" value="1"/>
</dbReference>
<dbReference type="InterPro" id="IPR047951">
    <property type="entry name" value="Transpos_ISL3"/>
</dbReference>
<protein>
    <submittedName>
        <fullName evidence="3">ISL3 family transposase</fullName>
    </submittedName>
</protein>
<reference evidence="3 4" key="1">
    <citation type="submission" date="2019-05" db="EMBL/GenBank/DDBJ databases">
        <title>Comparative genomics and metabolomics analyses of clavulanic acid producing Streptomyces species provides insight into specialized metabolism and evolution of beta-lactam biosynthetic gene clusters.</title>
        <authorList>
            <person name="Moore M.A."/>
            <person name="Cruz-Morales P."/>
            <person name="Barona Gomez F."/>
            <person name="Kapil T."/>
        </authorList>
    </citation>
    <scope>NUCLEOTIDE SEQUENCE [LARGE SCALE GENOMIC DNA]</scope>
    <source>
        <strain evidence="3 4">NRRL 5741</strain>
    </source>
</reference>
<evidence type="ECO:0000259" key="2">
    <source>
        <dbReference type="PROSITE" id="PS50531"/>
    </source>
</evidence>
<dbReference type="AlphaFoldDB" id="A0A646KS30"/>
<proteinExistence type="predicted"/>
<dbReference type="Proteomes" id="UP000419138">
    <property type="component" value="Unassembled WGS sequence"/>
</dbReference>
<dbReference type="InterPro" id="IPR017894">
    <property type="entry name" value="HTH_IS21_transposase_type"/>
</dbReference>
<evidence type="ECO:0000313" key="3">
    <source>
        <dbReference type="EMBL" id="MQT05134.1"/>
    </source>
</evidence>
<gene>
    <name evidence="3" type="ORF">FF041_34895</name>
</gene>
<organism evidence="3 4">
    <name type="scientific">Streptomyces jumonjinensis</name>
    <dbReference type="NCBI Taxonomy" id="1945"/>
    <lineage>
        <taxon>Bacteria</taxon>
        <taxon>Bacillati</taxon>
        <taxon>Actinomycetota</taxon>
        <taxon>Actinomycetes</taxon>
        <taxon>Kitasatosporales</taxon>
        <taxon>Streptomycetaceae</taxon>
        <taxon>Streptomyces</taxon>
    </lineage>
</organism>
<name>A0A646KS30_STRJU</name>